<dbReference type="Pfam" id="PF13607">
    <property type="entry name" value="Succ_CoA_lig"/>
    <property type="match status" value="1"/>
</dbReference>
<dbReference type="Gene3D" id="3.40.50.720">
    <property type="entry name" value="NAD(P)-binding Rossmann-like Domain"/>
    <property type="match status" value="1"/>
</dbReference>
<dbReference type="SUPFAM" id="SSF52210">
    <property type="entry name" value="Succinyl-CoA synthetase domains"/>
    <property type="match status" value="2"/>
</dbReference>
<proteinExistence type="predicted"/>
<dbReference type="InterPro" id="IPR016102">
    <property type="entry name" value="Succinyl-CoA_synth-like"/>
</dbReference>
<name>A0A485M2U8_9ZZZZ</name>
<dbReference type="SUPFAM" id="SSF51735">
    <property type="entry name" value="NAD(P)-binding Rossmann-fold domains"/>
    <property type="match status" value="1"/>
</dbReference>
<dbReference type="InterPro" id="IPR003781">
    <property type="entry name" value="CoA-bd"/>
</dbReference>
<evidence type="ECO:0000259" key="4">
    <source>
        <dbReference type="SMART" id="SM00881"/>
    </source>
</evidence>
<dbReference type="GO" id="GO:0005524">
    <property type="term" value="F:ATP binding"/>
    <property type="evidence" value="ECO:0007669"/>
    <property type="project" value="UniProtKB-KW"/>
</dbReference>
<evidence type="ECO:0000313" key="5">
    <source>
        <dbReference type="EMBL" id="VFU15838.1"/>
    </source>
</evidence>
<evidence type="ECO:0000256" key="2">
    <source>
        <dbReference type="ARBA" id="ARBA00022741"/>
    </source>
</evidence>
<dbReference type="SMART" id="SM00881">
    <property type="entry name" value="CoA_binding"/>
    <property type="match status" value="1"/>
</dbReference>
<keyword evidence="1" id="KW-0436">Ligase</keyword>
<evidence type="ECO:0000256" key="3">
    <source>
        <dbReference type="ARBA" id="ARBA00022840"/>
    </source>
</evidence>
<dbReference type="PANTHER" id="PTHR43334">
    <property type="entry name" value="ACETATE--COA LIGASE [ADP-FORMING]"/>
    <property type="match status" value="1"/>
</dbReference>
<dbReference type="PANTHER" id="PTHR43334:SF1">
    <property type="entry name" value="3-HYDROXYPROPIONATE--COA LIGASE [ADP-FORMING]"/>
    <property type="match status" value="1"/>
</dbReference>
<keyword evidence="3" id="KW-0067">ATP-binding</keyword>
<dbReference type="GO" id="GO:0016874">
    <property type="term" value="F:ligase activity"/>
    <property type="evidence" value="ECO:0007669"/>
    <property type="project" value="UniProtKB-KW"/>
</dbReference>
<keyword evidence="2" id="KW-0547">Nucleotide-binding</keyword>
<dbReference type="EMBL" id="CAADRM010000109">
    <property type="protein sequence ID" value="VFU15838.1"/>
    <property type="molecule type" value="Genomic_DNA"/>
</dbReference>
<reference evidence="5" key="1">
    <citation type="submission" date="2019-03" db="EMBL/GenBank/DDBJ databases">
        <authorList>
            <person name="Hao L."/>
        </authorList>
    </citation>
    <scope>NUCLEOTIDE SEQUENCE</scope>
</reference>
<feature type="domain" description="CoA-binding" evidence="4">
    <location>
        <begin position="6"/>
        <end position="101"/>
    </location>
</feature>
<dbReference type="InterPro" id="IPR036291">
    <property type="entry name" value="NAD(P)-bd_dom_sf"/>
</dbReference>
<dbReference type="Pfam" id="PF13380">
    <property type="entry name" value="CoA_binding_2"/>
    <property type="match status" value="1"/>
</dbReference>
<evidence type="ECO:0000256" key="1">
    <source>
        <dbReference type="ARBA" id="ARBA00022598"/>
    </source>
</evidence>
<accession>A0A485M2U8</accession>
<gene>
    <name evidence="5" type="ORF">SCFA_450068</name>
</gene>
<sequence>MDLTRLFFPRTIAVIGASPHLGGGKLPYYQVIQLAGYTGRLYPVNPKYQDINGAKVYASLDDIPEPVDLAIASVPAKLALETVEAAARNKVKFLHFFTSGFSEVGNRKLEEDMLEAARKGGTRIIGPNCIGIHCTQSGITCDLPKSPMKGVGNVAFLGQSGGMTHNFMRMAHSRYLELNKVVSYGNQIDLRVEDYLEYFAHDDTISVVAAYIEDIKDMNRFLTVLRKTTARKPVIILKGGTTEQGARAAASHTGAMAARQDLWSAVMRQYGCIEANNFEHMVDLTMMAVASRVPGGNRLGFLGAGGGTSVLFTDFAARHGLVLPELESRVQEKIGLKISNVNTNTANPVDLGFYGFDFTIMGYTIEAMAQDEAIDVIIPYFSLDFITSFQNDQVESGPHAIVEASRKTDKPVVPILSRFTENMVDVEKVRIRITELFRKAGLAVYNTPQDAIASISGILGWKRYVGRVVSGDAPSPRPQLAEGGKG</sequence>
<dbReference type="Gene3D" id="3.40.50.261">
    <property type="entry name" value="Succinyl-CoA synthetase domains"/>
    <property type="match status" value="2"/>
</dbReference>
<protein>
    <submittedName>
        <fullName evidence="5">Succinyl-CoA synthetase subunit alpha</fullName>
    </submittedName>
</protein>
<organism evidence="5">
    <name type="scientific">anaerobic digester metagenome</name>
    <dbReference type="NCBI Taxonomy" id="1263854"/>
    <lineage>
        <taxon>unclassified sequences</taxon>
        <taxon>metagenomes</taxon>
        <taxon>ecological metagenomes</taxon>
    </lineage>
</organism>
<dbReference type="InterPro" id="IPR032875">
    <property type="entry name" value="Succ_CoA_lig_flav_dom"/>
</dbReference>
<dbReference type="InterPro" id="IPR051538">
    <property type="entry name" value="Acyl-CoA_Synth/Transferase"/>
</dbReference>
<dbReference type="AlphaFoldDB" id="A0A485M2U8"/>